<dbReference type="KEGG" id="cpoi:OE229_15670"/>
<organism evidence="1 2">
    <name type="scientific">Curtobacterium poinsettiae</name>
    <dbReference type="NCBI Taxonomy" id="159612"/>
    <lineage>
        <taxon>Bacteria</taxon>
        <taxon>Bacillati</taxon>
        <taxon>Actinomycetota</taxon>
        <taxon>Actinomycetes</taxon>
        <taxon>Micrococcales</taxon>
        <taxon>Microbacteriaceae</taxon>
        <taxon>Curtobacterium</taxon>
    </lineage>
</organism>
<dbReference type="AlphaFoldDB" id="A0A9Q9P7F6"/>
<evidence type="ECO:0000313" key="2">
    <source>
        <dbReference type="Proteomes" id="UP001062223"/>
    </source>
</evidence>
<sequence length="123" mass="13183">MECGSTCTIGPRSLPAAGIADLERRDEELDERGGFEAQLAEVLTESWPLVVELAAEELAADTIVMPVVGDRVHYSRGSGHLVGLQGVVVACDDGRALPRGLRYVQLDGEPWPIVVAMASLDRI</sequence>
<dbReference type="EMBL" id="CP106879">
    <property type="protein sequence ID" value="UYC80534.1"/>
    <property type="molecule type" value="Genomic_DNA"/>
</dbReference>
<name>A0A9Q9P7F6_9MICO</name>
<dbReference type="Proteomes" id="UP001062223">
    <property type="component" value="Chromosome"/>
</dbReference>
<gene>
    <name evidence="1" type="ORF">OE229_15670</name>
</gene>
<protein>
    <submittedName>
        <fullName evidence="1">Uncharacterized protein</fullName>
    </submittedName>
</protein>
<accession>A0A9Q9P7F6</accession>
<proteinExistence type="predicted"/>
<evidence type="ECO:0000313" key="1">
    <source>
        <dbReference type="EMBL" id="UYC80534.1"/>
    </source>
</evidence>
<dbReference type="RefSeq" id="WP_262138783.1">
    <property type="nucleotide sequence ID" value="NZ_CP106879.1"/>
</dbReference>
<reference evidence="1" key="1">
    <citation type="submission" date="2022-09" db="EMBL/GenBank/DDBJ databases">
        <title>Taxonomy of Curtobacterium flaccumfaciens.</title>
        <authorList>
            <person name="Osdaghi E."/>
            <person name="Taghavi S.M."/>
            <person name="Hamidizade M."/>
            <person name="Abachi H."/>
            <person name="Fazliarab A."/>
            <person name="Baeyen S."/>
            <person name="Portier P."/>
            <person name="Van Vaerenbergh J."/>
            <person name="Jacques M.-A."/>
        </authorList>
    </citation>
    <scope>NUCLEOTIDE SEQUENCE</scope>
    <source>
        <strain evidence="1">AGQB46</strain>
    </source>
</reference>